<keyword evidence="5 8" id="KW-1015">Disulfide bond</keyword>
<evidence type="ECO:0000256" key="1">
    <source>
        <dbReference type="ARBA" id="ARBA00004613"/>
    </source>
</evidence>
<evidence type="ECO:0000256" key="4">
    <source>
        <dbReference type="ARBA" id="ARBA00022729"/>
    </source>
</evidence>
<sequence>MHFLQFLFRANFAALLLVFCLQLGINKAQEDTQKAITMHMKMPQEARQGDEVSVNLTVQTELKECLVIQSYLVSQYPIEGPFTYKNTACLCKDNPKTFYWDFQVSETVAIAAVTHVIEEEGICPNNKAVVPFGPKYFYTTGRILVY</sequence>
<dbReference type="PANTHER" id="PTHR15096:SF5">
    <property type="entry name" value="PROLACTIN-INDUCIBLE PROTEIN"/>
    <property type="match status" value="1"/>
</dbReference>
<feature type="modified residue" description="Pyrrolidone carboxylic acid" evidence="9">
    <location>
        <position position="29"/>
    </location>
</feature>
<dbReference type="GO" id="GO:0004190">
    <property type="term" value="F:aspartic-type endopeptidase activity"/>
    <property type="evidence" value="ECO:0007669"/>
    <property type="project" value="TreeGrafter"/>
</dbReference>
<feature type="signal peptide" evidence="10">
    <location>
        <begin position="1"/>
        <end position="28"/>
    </location>
</feature>
<dbReference type="GO" id="GO:0002682">
    <property type="term" value="P:regulation of immune system process"/>
    <property type="evidence" value="ECO:0007669"/>
    <property type="project" value="TreeGrafter"/>
</dbReference>
<evidence type="ECO:0000256" key="2">
    <source>
        <dbReference type="ARBA" id="ARBA00006819"/>
    </source>
</evidence>
<keyword evidence="3" id="KW-0964">Secreted</keyword>
<reference evidence="11 12" key="1">
    <citation type="submission" date="2019-11" db="EMBL/GenBank/DDBJ databases">
        <authorList>
            <person name="Yang C."/>
            <person name="Li F."/>
        </authorList>
    </citation>
    <scope>NUCLEOTIDE SEQUENCE [LARGE SCALE GENOMIC DNA]</scope>
    <source>
        <strain evidence="11">KB4526</strain>
        <tissue evidence="11">Muscle</tissue>
    </source>
</reference>
<dbReference type="PIRSF" id="PIRSF002572">
    <property type="entry name" value="PIP-GCDFP-15"/>
    <property type="match status" value="1"/>
</dbReference>
<dbReference type="InterPro" id="IPR013783">
    <property type="entry name" value="Ig-like_fold"/>
</dbReference>
<evidence type="ECO:0000256" key="3">
    <source>
        <dbReference type="ARBA" id="ARBA00022525"/>
    </source>
</evidence>
<dbReference type="GO" id="GO:0005615">
    <property type="term" value="C:extracellular space"/>
    <property type="evidence" value="ECO:0007669"/>
    <property type="project" value="TreeGrafter"/>
</dbReference>
<dbReference type="InterPro" id="IPR014756">
    <property type="entry name" value="Ig_E-set"/>
</dbReference>
<evidence type="ECO:0000256" key="5">
    <source>
        <dbReference type="ARBA" id="ARBA00023157"/>
    </source>
</evidence>
<evidence type="ECO:0000256" key="8">
    <source>
        <dbReference type="PIRSR" id="PIRSR002572-1"/>
    </source>
</evidence>
<protein>
    <recommendedName>
        <fullName evidence="7">Prolactin-induced protein</fullName>
    </recommendedName>
</protein>
<dbReference type="Proteomes" id="UP000475037">
    <property type="component" value="Unassembled WGS sequence"/>
</dbReference>
<evidence type="ECO:0000256" key="9">
    <source>
        <dbReference type="PIRSR" id="PIRSR002572-2"/>
    </source>
</evidence>
<dbReference type="Gene3D" id="2.60.40.10">
    <property type="entry name" value="Immunoglobulins"/>
    <property type="match status" value="1"/>
</dbReference>
<proteinExistence type="inferred from homology"/>
<name>A0A6G1AGH5_CROCR</name>
<evidence type="ECO:0000256" key="7">
    <source>
        <dbReference type="ARBA" id="ARBA00032342"/>
    </source>
</evidence>
<feature type="disulfide bond" evidence="8">
    <location>
        <begin position="89"/>
        <end position="123"/>
    </location>
</feature>
<evidence type="ECO:0000313" key="11">
    <source>
        <dbReference type="EMBL" id="KAF0874674.1"/>
    </source>
</evidence>
<evidence type="ECO:0000256" key="10">
    <source>
        <dbReference type="SAM" id="SignalP"/>
    </source>
</evidence>
<organism evidence="11 12">
    <name type="scientific">Crocuta crocuta</name>
    <name type="common">Spotted hyena</name>
    <dbReference type="NCBI Taxonomy" id="9678"/>
    <lineage>
        <taxon>Eukaryota</taxon>
        <taxon>Metazoa</taxon>
        <taxon>Chordata</taxon>
        <taxon>Craniata</taxon>
        <taxon>Vertebrata</taxon>
        <taxon>Euteleostomi</taxon>
        <taxon>Mammalia</taxon>
        <taxon>Eutheria</taxon>
        <taxon>Laurasiatheria</taxon>
        <taxon>Carnivora</taxon>
        <taxon>Feliformia</taxon>
        <taxon>Hyaenidae</taxon>
        <taxon>Crocuta</taxon>
    </lineage>
</organism>
<dbReference type="InterPro" id="IPR007990">
    <property type="entry name" value="PIP"/>
</dbReference>
<feature type="chain" id="PRO_5026153023" description="Prolactin-induced protein" evidence="10">
    <location>
        <begin position="29"/>
        <end position="146"/>
    </location>
</feature>
<feature type="non-terminal residue" evidence="11">
    <location>
        <position position="1"/>
    </location>
</feature>
<evidence type="ECO:0000256" key="6">
    <source>
        <dbReference type="ARBA" id="ARBA00025932"/>
    </source>
</evidence>
<dbReference type="GO" id="GO:0006508">
    <property type="term" value="P:proteolysis"/>
    <property type="evidence" value="ECO:0007669"/>
    <property type="project" value="TreeGrafter"/>
</dbReference>
<feature type="non-terminal residue" evidence="11">
    <location>
        <position position="146"/>
    </location>
</feature>
<comment type="subcellular location">
    <subcellularLocation>
        <location evidence="1">Secreted</location>
    </subcellularLocation>
</comment>
<gene>
    <name evidence="11" type="primary">Pip</name>
    <name evidence="11" type="ORF">FOF47_R18271</name>
</gene>
<dbReference type="AlphaFoldDB" id="A0A6G1AGH5"/>
<accession>A0A6G1AGH5</accession>
<evidence type="ECO:0000313" key="12">
    <source>
        <dbReference type="Proteomes" id="UP000475037"/>
    </source>
</evidence>
<comment type="similarity">
    <text evidence="2">Belongs to the PIP family.</text>
</comment>
<comment type="subunit">
    <text evidence="6">Monomer. Interacts with AZGP1.</text>
</comment>
<keyword evidence="12" id="KW-1185">Reference proteome</keyword>
<comment type="caution">
    <text evidence="11">The sequence shown here is derived from an EMBL/GenBank/DDBJ whole genome shotgun (WGS) entry which is preliminary data.</text>
</comment>
<keyword evidence="4 10" id="KW-0732">Signal</keyword>
<dbReference type="PANTHER" id="PTHR15096">
    <property type="entry name" value="PROLACTIN-INDUCIBLE PROTEIN/SEMINAL VESICLE ANTIGEN"/>
    <property type="match status" value="1"/>
</dbReference>
<feature type="disulfide bond" evidence="8">
    <location>
        <begin position="65"/>
        <end position="91"/>
    </location>
</feature>
<dbReference type="SUPFAM" id="SSF81296">
    <property type="entry name" value="E set domains"/>
    <property type="match status" value="1"/>
</dbReference>
<dbReference type="FunFam" id="2.60.40.10:FF:001572">
    <property type="entry name" value="Prolactin-inducible protein homolog"/>
    <property type="match status" value="1"/>
</dbReference>
<dbReference type="Pfam" id="PF05326">
    <property type="entry name" value="SVA"/>
    <property type="match status" value="1"/>
</dbReference>
<dbReference type="EMBL" id="VOAJ01005331">
    <property type="protein sequence ID" value="KAF0874674.1"/>
    <property type="molecule type" value="Genomic_DNA"/>
</dbReference>